<accession>A0A2R6XJ28</accession>
<protein>
    <submittedName>
        <fullName evidence="2">Uncharacterized protein</fullName>
    </submittedName>
</protein>
<feature type="transmembrane region" description="Helical" evidence="1">
    <location>
        <begin position="12"/>
        <end position="29"/>
    </location>
</feature>
<keyword evidence="1" id="KW-1133">Transmembrane helix</keyword>
<dbReference type="AlphaFoldDB" id="A0A2R6XJ28"/>
<evidence type="ECO:0000313" key="3">
    <source>
        <dbReference type="Proteomes" id="UP000244005"/>
    </source>
</evidence>
<organism evidence="2 3">
    <name type="scientific">Marchantia polymorpha</name>
    <name type="common">Common liverwort</name>
    <name type="synonym">Marchantia aquatica</name>
    <dbReference type="NCBI Taxonomy" id="3197"/>
    <lineage>
        <taxon>Eukaryota</taxon>
        <taxon>Viridiplantae</taxon>
        <taxon>Streptophyta</taxon>
        <taxon>Embryophyta</taxon>
        <taxon>Marchantiophyta</taxon>
        <taxon>Marchantiopsida</taxon>
        <taxon>Marchantiidae</taxon>
        <taxon>Marchantiales</taxon>
        <taxon>Marchantiaceae</taxon>
        <taxon>Marchantia</taxon>
    </lineage>
</organism>
<evidence type="ECO:0000313" key="2">
    <source>
        <dbReference type="EMBL" id="PTQ46118.1"/>
    </source>
</evidence>
<evidence type="ECO:0000256" key="1">
    <source>
        <dbReference type="SAM" id="Phobius"/>
    </source>
</evidence>
<dbReference type="Gramene" id="Mp8g02820.1">
    <property type="protein sequence ID" value="Mp8g02820.1.cds1"/>
    <property type="gene ID" value="Mp8g02820"/>
</dbReference>
<dbReference type="Proteomes" id="UP000244005">
    <property type="component" value="Unassembled WGS sequence"/>
</dbReference>
<keyword evidence="1" id="KW-0472">Membrane</keyword>
<gene>
    <name evidence="2" type="ORF">MARPO_0012s0075</name>
</gene>
<name>A0A2R6XJ28_MARPO</name>
<keyword evidence="1" id="KW-0812">Transmembrane</keyword>
<keyword evidence="3" id="KW-1185">Reference proteome</keyword>
<sequence length="83" mass="9545">MTTDFPSEGFYRFCGVIFLLPIAFIPWVGKEMGMLRIRILQMKMLLVLSRGRLQAAVEELDAIRLELNRLIRGTPATRMECAQ</sequence>
<proteinExistence type="predicted"/>
<dbReference type="EMBL" id="KZ772684">
    <property type="protein sequence ID" value="PTQ46118.1"/>
    <property type="molecule type" value="Genomic_DNA"/>
</dbReference>
<reference evidence="3" key="1">
    <citation type="journal article" date="2017" name="Cell">
        <title>Insights into land plant evolution garnered from the Marchantia polymorpha genome.</title>
        <authorList>
            <person name="Bowman J.L."/>
            <person name="Kohchi T."/>
            <person name="Yamato K.T."/>
            <person name="Jenkins J."/>
            <person name="Shu S."/>
            <person name="Ishizaki K."/>
            <person name="Yamaoka S."/>
            <person name="Nishihama R."/>
            <person name="Nakamura Y."/>
            <person name="Berger F."/>
            <person name="Adam C."/>
            <person name="Aki S.S."/>
            <person name="Althoff F."/>
            <person name="Araki T."/>
            <person name="Arteaga-Vazquez M.A."/>
            <person name="Balasubrmanian S."/>
            <person name="Barry K."/>
            <person name="Bauer D."/>
            <person name="Boehm C.R."/>
            <person name="Briginshaw L."/>
            <person name="Caballero-Perez J."/>
            <person name="Catarino B."/>
            <person name="Chen F."/>
            <person name="Chiyoda S."/>
            <person name="Chovatia M."/>
            <person name="Davies K.M."/>
            <person name="Delmans M."/>
            <person name="Demura T."/>
            <person name="Dierschke T."/>
            <person name="Dolan L."/>
            <person name="Dorantes-Acosta A.E."/>
            <person name="Eklund D.M."/>
            <person name="Florent S.N."/>
            <person name="Flores-Sandoval E."/>
            <person name="Fujiyama A."/>
            <person name="Fukuzawa H."/>
            <person name="Galik B."/>
            <person name="Grimanelli D."/>
            <person name="Grimwood J."/>
            <person name="Grossniklaus U."/>
            <person name="Hamada T."/>
            <person name="Haseloff J."/>
            <person name="Hetherington A.J."/>
            <person name="Higo A."/>
            <person name="Hirakawa Y."/>
            <person name="Hundley H.N."/>
            <person name="Ikeda Y."/>
            <person name="Inoue K."/>
            <person name="Inoue S.I."/>
            <person name="Ishida S."/>
            <person name="Jia Q."/>
            <person name="Kakita M."/>
            <person name="Kanazawa T."/>
            <person name="Kawai Y."/>
            <person name="Kawashima T."/>
            <person name="Kennedy M."/>
            <person name="Kinose K."/>
            <person name="Kinoshita T."/>
            <person name="Kohara Y."/>
            <person name="Koide E."/>
            <person name="Komatsu K."/>
            <person name="Kopischke S."/>
            <person name="Kubo M."/>
            <person name="Kyozuka J."/>
            <person name="Lagercrantz U."/>
            <person name="Lin S.S."/>
            <person name="Lindquist E."/>
            <person name="Lipzen A.M."/>
            <person name="Lu C.W."/>
            <person name="De Luna E."/>
            <person name="Martienssen R.A."/>
            <person name="Minamino N."/>
            <person name="Mizutani M."/>
            <person name="Mizutani M."/>
            <person name="Mochizuki N."/>
            <person name="Monte I."/>
            <person name="Mosher R."/>
            <person name="Nagasaki H."/>
            <person name="Nakagami H."/>
            <person name="Naramoto S."/>
            <person name="Nishitani K."/>
            <person name="Ohtani M."/>
            <person name="Okamoto T."/>
            <person name="Okumura M."/>
            <person name="Phillips J."/>
            <person name="Pollak B."/>
            <person name="Reinders A."/>
            <person name="Rovekamp M."/>
            <person name="Sano R."/>
            <person name="Sawa S."/>
            <person name="Schmid M.W."/>
            <person name="Shirakawa M."/>
            <person name="Solano R."/>
            <person name="Spunde A."/>
            <person name="Suetsugu N."/>
            <person name="Sugano S."/>
            <person name="Sugiyama A."/>
            <person name="Sun R."/>
            <person name="Suzuki Y."/>
            <person name="Takenaka M."/>
            <person name="Takezawa D."/>
            <person name="Tomogane H."/>
            <person name="Tsuzuki M."/>
            <person name="Ueda T."/>
            <person name="Umeda M."/>
            <person name="Ward J.M."/>
            <person name="Watanabe Y."/>
            <person name="Yazaki K."/>
            <person name="Yokoyama R."/>
            <person name="Yoshitake Y."/>
            <person name="Yotsui I."/>
            <person name="Zachgo S."/>
            <person name="Schmutz J."/>
        </authorList>
    </citation>
    <scope>NUCLEOTIDE SEQUENCE [LARGE SCALE GENOMIC DNA]</scope>
    <source>
        <strain evidence="3">Tak-1</strain>
    </source>
</reference>